<evidence type="ECO:0000313" key="3">
    <source>
        <dbReference type="Proteomes" id="UP000078541"/>
    </source>
</evidence>
<feature type="region of interest" description="Disordered" evidence="1">
    <location>
        <begin position="44"/>
        <end position="69"/>
    </location>
</feature>
<accession>A0A195FLJ8</accession>
<keyword evidence="3" id="KW-1185">Reference proteome</keyword>
<feature type="non-terminal residue" evidence="2">
    <location>
        <position position="1"/>
    </location>
</feature>
<protein>
    <submittedName>
        <fullName evidence="2">Uncharacterized protein</fullName>
    </submittedName>
</protein>
<dbReference type="AlphaFoldDB" id="A0A195FLJ8"/>
<reference evidence="2 3" key="1">
    <citation type="submission" date="2016-03" db="EMBL/GenBank/DDBJ databases">
        <title>Trachymyrmex septentrionalis WGS genome.</title>
        <authorList>
            <person name="Nygaard S."/>
            <person name="Hu H."/>
            <person name="Boomsma J."/>
            <person name="Zhang G."/>
        </authorList>
    </citation>
    <scope>NUCLEOTIDE SEQUENCE [LARGE SCALE GENOMIC DNA]</scope>
    <source>
        <strain evidence="2">Tsep2-gDNA-1</strain>
        <tissue evidence="2">Whole body</tissue>
    </source>
</reference>
<organism evidence="2 3">
    <name type="scientific">Trachymyrmex septentrionalis</name>
    <dbReference type="NCBI Taxonomy" id="34720"/>
    <lineage>
        <taxon>Eukaryota</taxon>
        <taxon>Metazoa</taxon>
        <taxon>Ecdysozoa</taxon>
        <taxon>Arthropoda</taxon>
        <taxon>Hexapoda</taxon>
        <taxon>Insecta</taxon>
        <taxon>Pterygota</taxon>
        <taxon>Neoptera</taxon>
        <taxon>Endopterygota</taxon>
        <taxon>Hymenoptera</taxon>
        <taxon>Apocrita</taxon>
        <taxon>Aculeata</taxon>
        <taxon>Formicoidea</taxon>
        <taxon>Formicidae</taxon>
        <taxon>Myrmicinae</taxon>
        <taxon>Trachymyrmex</taxon>
    </lineage>
</organism>
<sequence length="69" mass="7814">ARAGRSKEPTSFFYAVLPRGGYLSHRRKRVYNRQALILIVPLSPPRPFPEGASHRLKGAVSRRQNPEDS</sequence>
<dbReference type="Proteomes" id="UP000078541">
    <property type="component" value="Unassembled WGS sequence"/>
</dbReference>
<proteinExistence type="predicted"/>
<evidence type="ECO:0000313" key="2">
    <source>
        <dbReference type="EMBL" id="KYN40864.1"/>
    </source>
</evidence>
<gene>
    <name evidence="2" type="ORF">ALC56_04755</name>
</gene>
<dbReference type="EMBL" id="KQ981512">
    <property type="protein sequence ID" value="KYN40864.1"/>
    <property type="molecule type" value="Genomic_DNA"/>
</dbReference>
<name>A0A195FLJ8_9HYME</name>
<evidence type="ECO:0000256" key="1">
    <source>
        <dbReference type="SAM" id="MobiDB-lite"/>
    </source>
</evidence>